<feature type="chain" id="PRO_5044917028" description="Outer-membrane lipoprotein carrier protein" evidence="10">
    <location>
        <begin position="20"/>
        <end position="213"/>
    </location>
</feature>
<comment type="subunit">
    <text evidence="3 10">Monomer.</text>
</comment>
<comment type="caution">
    <text evidence="11">The sequence shown here is derived from an EMBL/GenBank/DDBJ whole genome shotgun (WGS) entry which is preliminary data.</text>
</comment>
<sequence length="213" mass="22866" precursor="true">MSKRAVTALGRLVKPLATAALLLAAAGAARADALESLRDFVREAKTGRAAFTQTVTSPDGAKKKASSGNFEFSRPNRFRFEYLKPYEQLIVGDGQKVWIFDADLQQASSRPLAQALGSTPAALLAGGSLDKDFNLSNLPASQGLEWVQALPRDKESAFQSLRVGFKGRALAAIEIVDSFGQHSRLDFNDLATNVSVAPEDFKFVPPKGVAVVE</sequence>
<dbReference type="EMBL" id="JAXOJX010000107">
    <property type="protein sequence ID" value="MDZ5461314.1"/>
    <property type="molecule type" value="Genomic_DNA"/>
</dbReference>
<evidence type="ECO:0000256" key="2">
    <source>
        <dbReference type="ARBA" id="ARBA00007615"/>
    </source>
</evidence>
<evidence type="ECO:0000256" key="7">
    <source>
        <dbReference type="ARBA" id="ARBA00022764"/>
    </source>
</evidence>
<organism evidence="11 12">
    <name type="scientific">Azohydromonas lata</name>
    <dbReference type="NCBI Taxonomy" id="45677"/>
    <lineage>
        <taxon>Bacteria</taxon>
        <taxon>Pseudomonadati</taxon>
        <taxon>Pseudomonadota</taxon>
        <taxon>Betaproteobacteria</taxon>
        <taxon>Burkholderiales</taxon>
        <taxon>Sphaerotilaceae</taxon>
        <taxon>Azohydromonas</taxon>
    </lineage>
</organism>
<dbReference type="RefSeq" id="WP_322468513.1">
    <property type="nucleotide sequence ID" value="NZ_JAXOJX010000107.1"/>
</dbReference>
<dbReference type="Proteomes" id="UP001293718">
    <property type="component" value="Unassembled WGS sequence"/>
</dbReference>
<evidence type="ECO:0000256" key="5">
    <source>
        <dbReference type="ARBA" id="ARBA00022448"/>
    </source>
</evidence>
<keyword evidence="8 10" id="KW-0653">Protein transport</keyword>
<dbReference type="InterPro" id="IPR004564">
    <property type="entry name" value="OM_lipoprot_carrier_LolA-like"/>
</dbReference>
<evidence type="ECO:0000256" key="6">
    <source>
        <dbReference type="ARBA" id="ARBA00022729"/>
    </source>
</evidence>
<dbReference type="CDD" id="cd16325">
    <property type="entry name" value="LolA"/>
    <property type="match status" value="1"/>
</dbReference>
<proteinExistence type="inferred from homology"/>
<dbReference type="HAMAP" id="MF_00240">
    <property type="entry name" value="LolA"/>
    <property type="match status" value="1"/>
</dbReference>
<evidence type="ECO:0000256" key="8">
    <source>
        <dbReference type="ARBA" id="ARBA00022927"/>
    </source>
</evidence>
<evidence type="ECO:0000256" key="1">
    <source>
        <dbReference type="ARBA" id="ARBA00004418"/>
    </source>
</evidence>
<comment type="subcellular location">
    <subcellularLocation>
        <location evidence="1 10">Periplasm</location>
    </subcellularLocation>
</comment>
<evidence type="ECO:0000256" key="9">
    <source>
        <dbReference type="ARBA" id="ARBA00023186"/>
    </source>
</evidence>
<evidence type="ECO:0000313" key="11">
    <source>
        <dbReference type="EMBL" id="MDZ5461314.1"/>
    </source>
</evidence>
<keyword evidence="7 10" id="KW-0574">Periplasm</keyword>
<dbReference type="InterPro" id="IPR029046">
    <property type="entry name" value="LolA/LolB/LppX"/>
</dbReference>
<keyword evidence="12" id="KW-1185">Reference proteome</keyword>
<dbReference type="PANTHER" id="PTHR35869">
    <property type="entry name" value="OUTER-MEMBRANE LIPOPROTEIN CARRIER PROTEIN"/>
    <property type="match status" value="1"/>
</dbReference>
<dbReference type="NCBIfam" id="TIGR00547">
    <property type="entry name" value="lolA"/>
    <property type="match status" value="1"/>
</dbReference>
<gene>
    <name evidence="10 11" type="primary">lolA</name>
    <name evidence="11" type="ORF">SM757_32545</name>
</gene>
<comment type="similarity">
    <text evidence="2 10">Belongs to the LolA family.</text>
</comment>
<keyword evidence="9 10" id="KW-0143">Chaperone</keyword>
<evidence type="ECO:0000256" key="3">
    <source>
        <dbReference type="ARBA" id="ARBA00011245"/>
    </source>
</evidence>
<name>A0ABU5IQZ8_9BURK</name>
<evidence type="ECO:0000256" key="10">
    <source>
        <dbReference type="HAMAP-Rule" id="MF_00240"/>
    </source>
</evidence>
<dbReference type="PANTHER" id="PTHR35869:SF1">
    <property type="entry name" value="OUTER-MEMBRANE LIPOPROTEIN CARRIER PROTEIN"/>
    <property type="match status" value="1"/>
</dbReference>
<dbReference type="Gene3D" id="2.50.20.10">
    <property type="entry name" value="Lipoprotein localisation LolA/LolB/LppX"/>
    <property type="match status" value="1"/>
</dbReference>
<evidence type="ECO:0000256" key="4">
    <source>
        <dbReference type="ARBA" id="ARBA00014035"/>
    </source>
</evidence>
<reference evidence="11 12" key="1">
    <citation type="submission" date="2023-11" db="EMBL/GenBank/DDBJ databases">
        <title>Draft genome of Azohydromonas lata strain H1 (DSM1123), a polyhydroxyalkanoate producer.</title>
        <authorList>
            <person name="Traversa D."/>
            <person name="D'Addabbo P."/>
            <person name="Pazzani C."/>
            <person name="Manzari C."/>
            <person name="Chiara M."/>
            <person name="Scrascia M."/>
        </authorList>
    </citation>
    <scope>NUCLEOTIDE SEQUENCE [LARGE SCALE GENOMIC DNA]</scope>
    <source>
        <strain evidence="11 12">H1</strain>
    </source>
</reference>
<keyword evidence="5 10" id="KW-0813">Transport</keyword>
<dbReference type="InterPro" id="IPR018323">
    <property type="entry name" value="OM_lipoprot_carrier_LolA_Pbac"/>
</dbReference>
<comment type="function">
    <text evidence="10">Participates in the translocation of lipoproteins from the inner membrane to the outer membrane. Only forms a complex with a lipoprotein if the residue after the N-terminal Cys is not an aspartate (The Asp acts as a targeting signal to indicate that the lipoprotein should stay in the inner membrane).</text>
</comment>
<keyword evidence="11" id="KW-0449">Lipoprotein</keyword>
<protein>
    <recommendedName>
        <fullName evidence="4 10">Outer-membrane lipoprotein carrier protein</fullName>
    </recommendedName>
</protein>
<evidence type="ECO:0000313" key="12">
    <source>
        <dbReference type="Proteomes" id="UP001293718"/>
    </source>
</evidence>
<keyword evidence="6 10" id="KW-0732">Signal</keyword>
<dbReference type="Pfam" id="PF03548">
    <property type="entry name" value="LolA"/>
    <property type="match status" value="1"/>
</dbReference>
<accession>A0ABU5IQZ8</accession>
<feature type="signal peptide" evidence="10">
    <location>
        <begin position="1"/>
        <end position="19"/>
    </location>
</feature>
<dbReference type="SUPFAM" id="SSF89392">
    <property type="entry name" value="Prokaryotic lipoproteins and lipoprotein localization factors"/>
    <property type="match status" value="1"/>
</dbReference>